<keyword evidence="4 7" id="KW-0391">Immunity</keyword>
<comment type="caution">
    <text evidence="12">The sequence shown here is derived from an EMBL/GenBank/DDBJ whole genome shotgun (WGS) entry which is preliminary data.</text>
</comment>
<dbReference type="CDD" id="cd06583">
    <property type="entry name" value="PGRP"/>
    <property type="match status" value="1"/>
</dbReference>
<dbReference type="Gene3D" id="3.40.80.10">
    <property type="entry name" value="Peptidoglycan recognition protein-like"/>
    <property type="match status" value="1"/>
</dbReference>
<name>A0AAW1J0X6_POPJA</name>
<dbReference type="SMART" id="SM00644">
    <property type="entry name" value="Ami_2"/>
    <property type="match status" value="1"/>
</dbReference>
<evidence type="ECO:0000313" key="13">
    <source>
        <dbReference type="Proteomes" id="UP001458880"/>
    </source>
</evidence>
<evidence type="ECO:0000256" key="6">
    <source>
        <dbReference type="ARBA" id="ARBA00057187"/>
    </source>
</evidence>
<feature type="disulfide bond" evidence="8">
    <location>
        <begin position="23"/>
        <end position="146"/>
    </location>
</feature>
<evidence type="ECO:0000256" key="8">
    <source>
        <dbReference type="PIRSR" id="PIRSR037945-1"/>
    </source>
</evidence>
<dbReference type="InterPro" id="IPR002502">
    <property type="entry name" value="Amidase_domain"/>
</dbReference>
<dbReference type="PANTHER" id="PTHR11022:SF74">
    <property type="entry name" value="PEPTIDOGLYCAN-RECOGNITION PROTEIN SA"/>
    <property type="match status" value="1"/>
</dbReference>
<keyword evidence="13" id="KW-1185">Reference proteome</keyword>
<dbReference type="PANTHER" id="PTHR11022">
    <property type="entry name" value="PEPTIDOGLYCAN RECOGNITION PROTEIN"/>
    <property type="match status" value="1"/>
</dbReference>
<feature type="disulfide bond" evidence="8">
    <location>
        <begin position="60"/>
        <end position="66"/>
    </location>
</feature>
<comment type="function">
    <text evidence="6">Peptidoglycan-recognition protein probably involved in innate immunity by binding to peptidoglycans (PGN) of bacteria and activating the prophenoloxidase (proPO) cascade immune response. Binds to 1,3-beta-D-glucan and PGN.</text>
</comment>
<dbReference type="GO" id="GO:0008270">
    <property type="term" value="F:zinc ion binding"/>
    <property type="evidence" value="ECO:0007669"/>
    <property type="project" value="InterPro"/>
</dbReference>
<keyword evidence="3 9" id="KW-0732">Signal</keyword>
<dbReference type="GO" id="GO:0045087">
    <property type="term" value="P:innate immune response"/>
    <property type="evidence" value="ECO:0007669"/>
    <property type="project" value="UniProtKB-KW"/>
</dbReference>
<organism evidence="12 13">
    <name type="scientific">Popillia japonica</name>
    <name type="common">Japanese beetle</name>
    <dbReference type="NCBI Taxonomy" id="7064"/>
    <lineage>
        <taxon>Eukaryota</taxon>
        <taxon>Metazoa</taxon>
        <taxon>Ecdysozoa</taxon>
        <taxon>Arthropoda</taxon>
        <taxon>Hexapoda</taxon>
        <taxon>Insecta</taxon>
        <taxon>Pterygota</taxon>
        <taxon>Neoptera</taxon>
        <taxon>Endopterygota</taxon>
        <taxon>Coleoptera</taxon>
        <taxon>Polyphaga</taxon>
        <taxon>Scarabaeiformia</taxon>
        <taxon>Scarabaeidae</taxon>
        <taxon>Rutelinae</taxon>
        <taxon>Popillia</taxon>
    </lineage>
</organism>
<evidence type="ECO:0000256" key="3">
    <source>
        <dbReference type="ARBA" id="ARBA00022729"/>
    </source>
</evidence>
<dbReference type="GO" id="GO:0008745">
    <property type="term" value="F:N-acetylmuramoyl-L-alanine amidase activity"/>
    <property type="evidence" value="ECO:0007669"/>
    <property type="project" value="InterPro"/>
</dbReference>
<evidence type="ECO:0000313" key="12">
    <source>
        <dbReference type="EMBL" id="KAK9696417.1"/>
    </source>
</evidence>
<keyword evidence="5 8" id="KW-1015">Disulfide bond</keyword>
<protein>
    <recommendedName>
        <fullName evidence="7">Peptidoglycan-recognition protein</fullName>
    </recommendedName>
</protein>
<dbReference type="EMBL" id="JASPKY010000451">
    <property type="protein sequence ID" value="KAK9696417.1"/>
    <property type="molecule type" value="Genomic_DNA"/>
</dbReference>
<feature type="signal peptide" evidence="9">
    <location>
        <begin position="1"/>
        <end position="21"/>
    </location>
</feature>
<sequence>MNSLITLIFALFFLNLDDTVAECPKILSKDDWGGQSAKRIDYVIKPVKYIIVHHTVTQPCLTENDCSQQLANIQGYHMNDLSFNDIGYNFIIGGDGNIYEGAGWHKEGAHTYGYNKKSIGVAFIGDFRTIAPNAKQLEAGQKFIECAVEKGEVAQNFKLMGARSVSATESPGLALFRIIQKWRGFTRNP</sequence>
<dbReference type="Proteomes" id="UP001458880">
    <property type="component" value="Unassembled WGS sequence"/>
</dbReference>
<evidence type="ECO:0000256" key="5">
    <source>
        <dbReference type="ARBA" id="ARBA00023157"/>
    </source>
</evidence>
<evidence type="ECO:0000256" key="2">
    <source>
        <dbReference type="ARBA" id="ARBA00022588"/>
    </source>
</evidence>
<feature type="domain" description="N-acetylmuramoyl-L-alanine amidase" evidence="10">
    <location>
        <begin position="37"/>
        <end position="172"/>
    </location>
</feature>
<accession>A0AAW1J0X6</accession>
<feature type="chain" id="PRO_5043530873" description="Peptidoglycan-recognition protein" evidence="9">
    <location>
        <begin position="22"/>
        <end position="189"/>
    </location>
</feature>
<reference evidence="12 13" key="1">
    <citation type="journal article" date="2024" name="BMC Genomics">
        <title>De novo assembly and annotation of Popillia japonica's genome with initial clues to its potential as an invasive pest.</title>
        <authorList>
            <person name="Cucini C."/>
            <person name="Boschi S."/>
            <person name="Funari R."/>
            <person name="Cardaioli E."/>
            <person name="Iannotti N."/>
            <person name="Marturano G."/>
            <person name="Paoli F."/>
            <person name="Bruttini M."/>
            <person name="Carapelli A."/>
            <person name="Frati F."/>
            <person name="Nardi F."/>
        </authorList>
    </citation>
    <scope>NUCLEOTIDE SEQUENCE [LARGE SCALE GENOMIC DNA]</scope>
    <source>
        <strain evidence="12">DMR45628</strain>
    </source>
</reference>
<dbReference type="GO" id="GO:0042834">
    <property type="term" value="F:peptidoglycan binding"/>
    <property type="evidence" value="ECO:0007669"/>
    <property type="project" value="InterPro"/>
</dbReference>
<dbReference type="FunFam" id="3.40.80.10:FF:000001">
    <property type="entry name" value="Peptidoglycan recognition protein 1"/>
    <property type="match status" value="1"/>
</dbReference>
<dbReference type="SUPFAM" id="SSF55846">
    <property type="entry name" value="N-acetylmuramoyl-L-alanine amidase-like"/>
    <property type="match status" value="1"/>
</dbReference>
<dbReference type="Pfam" id="PF01510">
    <property type="entry name" value="Amidase_2"/>
    <property type="match status" value="1"/>
</dbReference>
<evidence type="ECO:0000259" key="11">
    <source>
        <dbReference type="SMART" id="SM00701"/>
    </source>
</evidence>
<evidence type="ECO:0000259" key="10">
    <source>
        <dbReference type="SMART" id="SM00644"/>
    </source>
</evidence>
<evidence type="ECO:0000256" key="4">
    <source>
        <dbReference type="ARBA" id="ARBA00022859"/>
    </source>
</evidence>
<dbReference type="InterPro" id="IPR006619">
    <property type="entry name" value="PGRP_domain_met/bac"/>
</dbReference>
<evidence type="ECO:0000256" key="7">
    <source>
        <dbReference type="PIRNR" id="PIRNR037945"/>
    </source>
</evidence>
<feature type="domain" description="Peptidoglycan recognition protein family" evidence="11">
    <location>
        <begin position="24"/>
        <end position="166"/>
    </location>
</feature>
<evidence type="ECO:0000256" key="9">
    <source>
        <dbReference type="SAM" id="SignalP"/>
    </source>
</evidence>
<gene>
    <name evidence="12" type="ORF">QE152_g31914</name>
</gene>
<keyword evidence="2 7" id="KW-0399">Innate immunity</keyword>
<proteinExistence type="inferred from homology"/>
<dbReference type="InterPro" id="IPR036505">
    <property type="entry name" value="Amidase/PGRP_sf"/>
</dbReference>
<evidence type="ECO:0000256" key="1">
    <source>
        <dbReference type="ARBA" id="ARBA00007553"/>
    </source>
</evidence>
<dbReference type="InterPro" id="IPR017331">
    <property type="entry name" value="Peptidoglycan_recognition"/>
</dbReference>
<dbReference type="AlphaFoldDB" id="A0AAW1J0X6"/>
<dbReference type="SMART" id="SM00701">
    <property type="entry name" value="PGRP"/>
    <property type="match status" value="1"/>
</dbReference>
<comment type="similarity">
    <text evidence="1 7">Belongs to the N-acetylmuramoyl-L-alanine amidase 2 family.</text>
</comment>
<dbReference type="InterPro" id="IPR015510">
    <property type="entry name" value="PGRP"/>
</dbReference>
<dbReference type="PIRSF" id="PIRSF037945">
    <property type="entry name" value="PGRPs"/>
    <property type="match status" value="1"/>
</dbReference>
<dbReference type="GO" id="GO:0009253">
    <property type="term" value="P:peptidoglycan catabolic process"/>
    <property type="evidence" value="ECO:0007669"/>
    <property type="project" value="InterPro"/>
</dbReference>